<dbReference type="Pfam" id="PF00625">
    <property type="entry name" value="Guanylate_kin"/>
    <property type="match status" value="1"/>
</dbReference>
<dbReference type="GO" id="GO:0005524">
    <property type="term" value="F:ATP binding"/>
    <property type="evidence" value="ECO:0007669"/>
    <property type="project" value="UniProtKB-KW"/>
</dbReference>
<dbReference type="InterPro" id="IPR008145">
    <property type="entry name" value="GK/Ca_channel_bsu"/>
</dbReference>
<proteinExistence type="inferred from homology"/>
<evidence type="ECO:0000313" key="8">
    <source>
        <dbReference type="EMBL" id="SUZ92804.1"/>
    </source>
</evidence>
<evidence type="ECO:0000256" key="4">
    <source>
        <dbReference type="ARBA" id="ARBA00022741"/>
    </source>
</evidence>
<protein>
    <recommendedName>
        <fullName evidence="2">guanylate kinase</fullName>
        <ecNumber evidence="2">2.7.4.8</ecNumber>
    </recommendedName>
</protein>
<dbReference type="PANTHER" id="PTHR23117:SF13">
    <property type="entry name" value="GUANYLATE KINASE"/>
    <property type="match status" value="1"/>
</dbReference>
<evidence type="ECO:0000259" key="7">
    <source>
        <dbReference type="PROSITE" id="PS50052"/>
    </source>
</evidence>
<comment type="similarity">
    <text evidence="1">Belongs to the guanylate kinase family.</text>
</comment>
<dbReference type="AlphaFoldDB" id="A0A381RNG8"/>
<evidence type="ECO:0000256" key="2">
    <source>
        <dbReference type="ARBA" id="ARBA00012961"/>
    </source>
</evidence>
<evidence type="ECO:0000256" key="3">
    <source>
        <dbReference type="ARBA" id="ARBA00022679"/>
    </source>
</evidence>
<dbReference type="CDD" id="cd00071">
    <property type="entry name" value="GMPK"/>
    <property type="match status" value="1"/>
</dbReference>
<evidence type="ECO:0000256" key="1">
    <source>
        <dbReference type="ARBA" id="ARBA00005790"/>
    </source>
</evidence>
<keyword evidence="3" id="KW-0808">Transferase</keyword>
<dbReference type="SUPFAM" id="SSF52540">
    <property type="entry name" value="P-loop containing nucleoside triphosphate hydrolases"/>
    <property type="match status" value="1"/>
</dbReference>
<evidence type="ECO:0000256" key="5">
    <source>
        <dbReference type="ARBA" id="ARBA00022777"/>
    </source>
</evidence>
<feature type="non-terminal residue" evidence="8">
    <location>
        <position position="1"/>
    </location>
</feature>
<dbReference type="PROSITE" id="PS50052">
    <property type="entry name" value="GUANYLATE_KINASE_2"/>
    <property type="match status" value="1"/>
</dbReference>
<feature type="domain" description="Guanylate kinase-like" evidence="7">
    <location>
        <begin position="4"/>
        <end position="182"/>
    </location>
</feature>
<keyword evidence="4" id="KW-0547">Nucleotide-binding</keyword>
<sequence>VHKGSLFVISAPSGTGKTSLVERLVQSVPTLVKSRSYTARSPRQGETRGVDYSFVSRAAFESMVNSDQFLEWANVFGNLYGTSKADIEEKVAGGLDVALVIDVNGARQVRLSSANATTIFILPPSPSALESRLRRRSQNSDQEIQERLSVAREEVKAFNEYDFVIINDDFDAALSRLKAVVTGCGDTLPEVGSSVDDIVATFELK</sequence>
<dbReference type="InterPro" id="IPR027417">
    <property type="entry name" value="P-loop_NTPase"/>
</dbReference>
<dbReference type="EC" id="2.7.4.8" evidence="2"/>
<dbReference type="Gene3D" id="3.30.63.10">
    <property type="entry name" value="Guanylate Kinase phosphate binding domain"/>
    <property type="match status" value="1"/>
</dbReference>
<organism evidence="8">
    <name type="scientific">marine metagenome</name>
    <dbReference type="NCBI Taxonomy" id="408172"/>
    <lineage>
        <taxon>unclassified sequences</taxon>
        <taxon>metagenomes</taxon>
        <taxon>ecological metagenomes</taxon>
    </lineage>
</organism>
<dbReference type="HAMAP" id="MF_00328">
    <property type="entry name" value="Guanylate_kinase"/>
    <property type="match status" value="1"/>
</dbReference>
<dbReference type="EMBL" id="UINC01002091">
    <property type="protein sequence ID" value="SUZ92804.1"/>
    <property type="molecule type" value="Genomic_DNA"/>
</dbReference>
<dbReference type="InterPro" id="IPR008144">
    <property type="entry name" value="Guanylate_kin-like_dom"/>
</dbReference>
<name>A0A381RNG8_9ZZZZ</name>
<dbReference type="NCBIfam" id="TIGR03263">
    <property type="entry name" value="guanyl_kin"/>
    <property type="match status" value="1"/>
</dbReference>
<dbReference type="GO" id="GO:0004385">
    <property type="term" value="F:GMP kinase activity"/>
    <property type="evidence" value="ECO:0007669"/>
    <property type="project" value="UniProtKB-EC"/>
</dbReference>
<keyword evidence="6" id="KW-0067">ATP-binding</keyword>
<dbReference type="PANTHER" id="PTHR23117">
    <property type="entry name" value="GUANYLATE KINASE-RELATED"/>
    <property type="match status" value="1"/>
</dbReference>
<accession>A0A381RNG8</accession>
<dbReference type="Gene3D" id="3.40.50.300">
    <property type="entry name" value="P-loop containing nucleotide triphosphate hydrolases"/>
    <property type="match status" value="1"/>
</dbReference>
<dbReference type="InterPro" id="IPR017665">
    <property type="entry name" value="Guanylate_kinase"/>
</dbReference>
<dbReference type="SMART" id="SM00072">
    <property type="entry name" value="GuKc"/>
    <property type="match status" value="1"/>
</dbReference>
<dbReference type="GO" id="GO:0005829">
    <property type="term" value="C:cytosol"/>
    <property type="evidence" value="ECO:0007669"/>
    <property type="project" value="TreeGrafter"/>
</dbReference>
<gene>
    <name evidence="8" type="ORF">METZ01_LOCUS45658</name>
</gene>
<keyword evidence="5" id="KW-0418">Kinase</keyword>
<reference evidence="8" key="1">
    <citation type="submission" date="2018-05" db="EMBL/GenBank/DDBJ databases">
        <authorList>
            <person name="Lanie J.A."/>
            <person name="Ng W.-L."/>
            <person name="Kazmierczak K.M."/>
            <person name="Andrzejewski T.M."/>
            <person name="Davidsen T.M."/>
            <person name="Wayne K.J."/>
            <person name="Tettelin H."/>
            <person name="Glass J.I."/>
            <person name="Rusch D."/>
            <person name="Podicherti R."/>
            <person name="Tsui H.-C.T."/>
            <person name="Winkler M.E."/>
        </authorList>
    </citation>
    <scope>NUCLEOTIDE SEQUENCE</scope>
</reference>
<dbReference type="FunFam" id="3.30.63.10:FF:000002">
    <property type="entry name" value="Guanylate kinase 1"/>
    <property type="match status" value="1"/>
</dbReference>
<evidence type="ECO:0000256" key="6">
    <source>
        <dbReference type="ARBA" id="ARBA00022840"/>
    </source>
</evidence>